<evidence type="ECO:0000313" key="1">
    <source>
        <dbReference type="EMBL" id="KAJ8916618.1"/>
    </source>
</evidence>
<dbReference type="AlphaFoldDB" id="A0AAV8VQQ4"/>
<keyword evidence="2" id="KW-1185">Reference proteome</keyword>
<dbReference type="EMBL" id="JANEYG010000041">
    <property type="protein sequence ID" value="KAJ8916618.1"/>
    <property type="molecule type" value="Genomic_DNA"/>
</dbReference>
<sequence>MSAENQIFETLLKSSKTRDYNYDFPKLQPEAVDVAAEKFTEIIYETVKQKSTASHTKRSNILKYLHAISRVKPCHLNDNSFECFSRIIRKSLQSNEGDVSELGRQINSELETGVPTSLVDKMTDFYKRKRVKLKDKRNKLDVIDSMMQRQFEPKLEMEVRKQNEYHQVDENMIRDLLGCPCADLSEVVFVESQGHSVDYREQQVKFGYALINLKNSDLYLLEKIFVKLATYKELDQFEFNFLVYLWLLEDKALNFAAMIADRFPLVIEKVVKRYITEILQLKDEEVYQYFTNLENDKTLAKIRRTCAENIILNKSLKNLVYESYFSNSCNETVFKLISFLQ</sequence>
<protein>
    <submittedName>
        <fullName evidence="1">Uncharacterized protein</fullName>
    </submittedName>
</protein>
<gene>
    <name evidence="1" type="ORF">NQ315_000263</name>
</gene>
<proteinExistence type="predicted"/>
<accession>A0AAV8VQQ4</accession>
<evidence type="ECO:0000313" key="2">
    <source>
        <dbReference type="Proteomes" id="UP001159042"/>
    </source>
</evidence>
<reference evidence="1 2" key="1">
    <citation type="journal article" date="2023" name="Insect Mol. Biol.">
        <title>Genome sequencing provides insights into the evolution of gene families encoding plant cell wall-degrading enzymes in longhorned beetles.</title>
        <authorList>
            <person name="Shin N.R."/>
            <person name="Okamura Y."/>
            <person name="Kirsch R."/>
            <person name="Pauchet Y."/>
        </authorList>
    </citation>
    <scope>NUCLEOTIDE SEQUENCE [LARGE SCALE GENOMIC DNA]</scope>
    <source>
        <strain evidence="1">EAD_L_NR</strain>
    </source>
</reference>
<comment type="caution">
    <text evidence="1">The sequence shown here is derived from an EMBL/GenBank/DDBJ whole genome shotgun (WGS) entry which is preliminary data.</text>
</comment>
<name>A0AAV8VQQ4_9CUCU</name>
<organism evidence="1 2">
    <name type="scientific">Exocentrus adspersus</name>
    <dbReference type="NCBI Taxonomy" id="1586481"/>
    <lineage>
        <taxon>Eukaryota</taxon>
        <taxon>Metazoa</taxon>
        <taxon>Ecdysozoa</taxon>
        <taxon>Arthropoda</taxon>
        <taxon>Hexapoda</taxon>
        <taxon>Insecta</taxon>
        <taxon>Pterygota</taxon>
        <taxon>Neoptera</taxon>
        <taxon>Endopterygota</taxon>
        <taxon>Coleoptera</taxon>
        <taxon>Polyphaga</taxon>
        <taxon>Cucujiformia</taxon>
        <taxon>Chrysomeloidea</taxon>
        <taxon>Cerambycidae</taxon>
        <taxon>Lamiinae</taxon>
        <taxon>Acanthocinini</taxon>
        <taxon>Exocentrus</taxon>
    </lineage>
</organism>
<dbReference type="Proteomes" id="UP001159042">
    <property type="component" value="Unassembled WGS sequence"/>
</dbReference>